<keyword evidence="4 5" id="KW-0862">Zinc</keyword>
<dbReference type="STRING" id="1441469.A0A225AS38"/>
<gene>
    <name evidence="8" type="ORF">UA08_00419</name>
</gene>
<dbReference type="GO" id="GO:0046872">
    <property type="term" value="F:metal ion binding"/>
    <property type="evidence" value="ECO:0007669"/>
    <property type="project" value="UniProtKB-KW"/>
</dbReference>
<feature type="binding site" evidence="5">
    <location>
        <position position="366"/>
    </location>
    <ligand>
        <name>Zn(2+)</name>
        <dbReference type="ChEBI" id="CHEBI:29105"/>
    </ligand>
</feature>
<dbReference type="InterPro" id="IPR002616">
    <property type="entry name" value="tRNA_ribo_trans-like"/>
</dbReference>
<reference evidence="8 9" key="1">
    <citation type="submission" date="2015-06" db="EMBL/GenBank/DDBJ databases">
        <title>Talaromyces atroroseus IBT 11181 draft genome.</title>
        <authorList>
            <person name="Rasmussen K.B."/>
            <person name="Rasmussen S."/>
            <person name="Petersen B."/>
            <person name="Sicheritz-Ponten T."/>
            <person name="Mortensen U.H."/>
            <person name="Thrane U."/>
        </authorList>
    </citation>
    <scope>NUCLEOTIDE SEQUENCE [LARGE SCALE GENOMIC DNA]</scope>
    <source>
        <strain evidence="8 9">IBT 11181</strain>
    </source>
</reference>
<dbReference type="OrthoDB" id="27601at2759"/>
<evidence type="ECO:0000313" key="9">
    <source>
        <dbReference type="Proteomes" id="UP000214365"/>
    </source>
</evidence>
<feature type="binding site" evidence="5">
    <location>
        <position position="335"/>
    </location>
    <ligand>
        <name>Zn(2+)</name>
        <dbReference type="ChEBI" id="CHEBI:29105"/>
    </ligand>
</feature>
<keyword evidence="3 5" id="KW-0479">Metal-binding</keyword>
<dbReference type="InterPro" id="IPR036511">
    <property type="entry name" value="TGT-like_sf"/>
</dbReference>
<dbReference type="GO" id="GO:0005737">
    <property type="term" value="C:cytoplasm"/>
    <property type="evidence" value="ECO:0007669"/>
    <property type="project" value="UniProtKB-SubCell"/>
</dbReference>
<dbReference type="Gene3D" id="3.20.20.105">
    <property type="entry name" value="Queuine tRNA-ribosyltransferase-like"/>
    <property type="match status" value="1"/>
</dbReference>
<dbReference type="HAMAP" id="MF_03043">
    <property type="entry name" value="QTRT2"/>
    <property type="match status" value="1"/>
</dbReference>
<comment type="function">
    <text evidence="5">Non-catalytic subunit of the queuine tRNA-ribosyltransferase (TGT) that catalyzes the base-exchange of a guanine (G) residue with queuine (Q) at position 34 (anticodon wobble position) in tRNAs with GU(N) anticodons (tRNA-Asp, -Asn, -His and -Tyr), resulting in the hypermodified nucleoside queuosine (7-(((4,5-cis-dihydroxy-2-cyclopenten-1-yl)amino)methyl)-7-deazaguanosine).</text>
</comment>
<keyword evidence="2 5" id="KW-0819">tRNA processing</keyword>
<evidence type="ECO:0000259" key="7">
    <source>
        <dbReference type="Pfam" id="PF01702"/>
    </source>
</evidence>
<dbReference type="AlphaFoldDB" id="A0A225AS38"/>
<protein>
    <recommendedName>
        <fullName evidence="5">Queuine tRNA-ribosyltransferase accessory subunit 2</fullName>
    </recommendedName>
    <alternativeName>
        <fullName evidence="5">Queuine tRNA-ribosyltransferase domain-containing protein 1</fullName>
    </alternativeName>
</protein>
<sequence length="472" mass="52629">MTNSFTTVHPAAASVLAARVGKVVLPGRKSIQTPHYVAITSRGVVPHLSPDVARNHTTLGCLYIGLEDFLEKAPKEVPPILNLPQNHPHESRLRNFIAAQDDDILILGARRAKPVVAPQYNLPNALAILTSVGFHHLTDKAWLQYVEALRPDIIIGFADMSYGHAPGIKRREKMVDRTHAYTRDATNRLYKKSEDSNQGPQPLYFAPILPIDNTEQSLYLQDLEDELRPGISGLAVYESASLSAISKGLEDLPRLCFNEPRAPQDIIRDISLGADLLIIPFIGDLADAGIALDFVFSRKYDDQHDGEANKKPKPLGLNLWDNSFATEVAPICEGCQCYACQKHHRAYIHHLLSAKEMLAWSLVQIHNHHVMDLFFKDIRQSIIDGTFETNAALFERKYESAFPTQTGVGPRLRGYSSHVSRRDEPRRNPRSYGILNDALEKYAEAQSSAIATPDVDAEELQKQGFAEKSADF</sequence>
<evidence type="ECO:0000256" key="6">
    <source>
        <dbReference type="SAM" id="MobiDB-lite"/>
    </source>
</evidence>
<dbReference type="PANTHER" id="PTHR46064:SF1">
    <property type="entry name" value="QUEUINE TRNA-RIBOSYLTRANSFERASE ACCESSORY SUBUNIT 2"/>
    <property type="match status" value="1"/>
</dbReference>
<dbReference type="NCBIfam" id="TIGR00449">
    <property type="entry name" value="tgt_general"/>
    <property type="match status" value="1"/>
</dbReference>
<organism evidence="8 9">
    <name type="scientific">Talaromyces atroroseus</name>
    <dbReference type="NCBI Taxonomy" id="1441469"/>
    <lineage>
        <taxon>Eukaryota</taxon>
        <taxon>Fungi</taxon>
        <taxon>Dikarya</taxon>
        <taxon>Ascomycota</taxon>
        <taxon>Pezizomycotina</taxon>
        <taxon>Eurotiomycetes</taxon>
        <taxon>Eurotiomycetidae</taxon>
        <taxon>Eurotiales</taxon>
        <taxon>Trichocomaceae</taxon>
        <taxon>Talaromyces</taxon>
        <taxon>Talaromyces sect. Trachyspermi</taxon>
    </lineage>
</organism>
<evidence type="ECO:0000256" key="3">
    <source>
        <dbReference type="ARBA" id="ARBA00022723"/>
    </source>
</evidence>
<comment type="similarity">
    <text evidence="5">Belongs to the queuine tRNA-ribosyltransferase family. QTRT2 subfamily.</text>
</comment>
<accession>A0A225AS38</accession>
<comment type="cofactor">
    <cofactor evidence="5">
        <name>Zn(2+)</name>
        <dbReference type="ChEBI" id="CHEBI:29105"/>
    </cofactor>
    <text evidence="5">Binds 1 zinc ion per subunit.</text>
</comment>
<feature type="domain" description="tRNA-guanine(15) transglycosylase-like" evidence="7">
    <location>
        <begin position="18"/>
        <end position="399"/>
    </location>
</feature>
<evidence type="ECO:0000256" key="1">
    <source>
        <dbReference type="ARBA" id="ARBA00022490"/>
    </source>
</evidence>
<dbReference type="GO" id="GO:0006400">
    <property type="term" value="P:tRNA modification"/>
    <property type="evidence" value="ECO:0007669"/>
    <property type="project" value="InterPro"/>
</dbReference>
<dbReference type="SUPFAM" id="SSF51713">
    <property type="entry name" value="tRNA-guanine transglycosylase"/>
    <property type="match status" value="1"/>
</dbReference>
<dbReference type="Pfam" id="PF01702">
    <property type="entry name" value="TGT"/>
    <property type="match status" value="1"/>
</dbReference>
<dbReference type="InterPro" id="IPR050852">
    <property type="entry name" value="Queuine_tRNA-ribosyltrfase"/>
</dbReference>
<dbReference type="RefSeq" id="XP_020123931.1">
    <property type="nucleotide sequence ID" value="XM_020260223.1"/>
</dbReference>
<feature type="binding site" evidence="5">
    <location>
        <position position="337"/>
    </location>
    <ligand>
        <name>Zn(2+)</name>
        <dbReference type="ChEBI" id="CHEBI:29105"/>
    </ligand>
</feature>
<feature type="region of interest" description="Disordered" evidence="6">
    <location>
        <begin position="405"/>
        <end position="431"/>
    </location>
</feature>
<dbReference type="GeneID" id="31000174"/>
<dbReference type="InterPro" id="IPR028592">
    <property type="entry name" value="QTRTD1"/>
</dbReference>
<dbReference type="Proteomes" id="UP000214365">
    <property type="component" value="Unassembled WGS sequence"/>
</dbReference>
<keyword evidence="1 5" id="KW-0963">Cytoplasm</keyword>
<comment type="caution">
    <text evidence="8">The sequence shown here is derived from an EMBL/GenBank/DDBJ whole genome shotgun (WGS) entry which is preliminary data.</text>
</comment>
<evidence type="ECO:0000256" key="2">
    <source>
        <dbReference type="ARBA" id="ARBA00022694"/>
    </source>
</evidence>
<proteinExistence type="inferred from homology"/>
<evidence type="ECO:0000256" key="4">
    <source>
        <dbReference type="ARBA" id="ARBA00022833"/>
    </source>
</evidence>
<comment type="subcellular location">
    <subcellularLocation>
        <location evidence="5">Cytoplasm</location>
    </subcellularLocation>
</comment>
<keyword evidence="9" id="KW-1185">Reference proteome</keyword>
<dbReference type="GO" id="GO:0008479">
    <property type="term" value="F:tRNA-guanosine(34) queuine transglycosylase activity"/>
    <property type="evidence" value="ECO:0007669"/>
    <property type="project" value="UniProtKB-UniRule"/>
</dbReference>
<dbReference type="EMBL" id="LFMY01000001">
    <property type="protein sequence ID" value="OKL63810.1"/>
    <property type="molecule type" value="Genomic_DNA"/>
</dbReference>
<evidence type="ECO:0000313" key="8">
    <source>
        <dbReference type="EMBL" id="OKL63810.1"/>
    </source>
</evidence>
<evidence type="ECO:0000256" key="5">
    <source>
        <dbReference type="HAMAP-Rule" id="MF_03043"/>
    </source>
</evidence>
<dbReference type="FunFam" id="3.20.20.105:FF:000007">
    <property type="entry name" value="Queuine tRNA-ribosyltransferase accessory subunit 2"/>
    <property type="match status" value="1"/>
</dbReference>
<name>A0A225AS38_TALAT</name>
<comment type="subunit">
    <text evidence="5">Heterodimer of a catalytic subunit and an accessory subunit.</text>
</comment>
<feature type="binding site" evidence="5">
    <location>
        <position position="340"/>
    </location>
    <ligand>
        <name>Zn(2+)</name>
        <dbReference type="ChEBI" id="CHEBI:29105"/>
    </ligand>
</feature>
<dbReference type="PANTHER" id="PTHR46064">
    <property type="entry name" value="QUEUINE TRNA-RIBOSYLTRANSFERASE ACCESSORY SUBUNIT 2"/>
    <property type="match status" value="1"/>
</dbReference>